<keyword evidence="3" id="KW-1185">Reference proteome</keyword>
<evidence type="ECO:0000256" key="1">
    <source>
        <dbReference type="SAM" id="MobiDB-lite"/>
    </source>
</evidence>
<reference evidence="3" key="2">
    <citation type="submission" date="2015-01" db="EMBL/GenBank/DDBJ databases">
        <title>Evolutionary Origins and Diversification of the Mycorrhizal Mutualists.</title>
        <authorList>
            <consortium name="DOE Joint Genome Institute"/>
            <consortium name="Mycorrhizal Genomics Consortium"/>
            <person name="Kohler A."/>
            <person name="Kuo A."/>
            <person name="Nagy L.G."/>
            <person name="Floudas D."/>
            <person name="Copeland A."/>
            <person name="Barry K.W."/>
            <person name="Cichocki N."/>
            <person name="Veneault-Fourrey C."/>
            <person name="LaButti K."/>
            <person name="Lindquist E.A."/>
            <person name="Lipzen A."/>
            <person name="Lundell T."/>
            <person name="Morin E."/>
            <person name="Murat C."/>
            <person name="Riley R."/>
            <person name="Ohm R."/>
            <person name="Sun H."/>
            <person name="Tunlid A."/>
            <person name="Henrissat B."/>
            <person name="Grigoriev I.V."/>
            <person name="Hibbett D.S."/>
            <person name="Martin F."/>
        </authorList>
    </citation>
    <scope>NUCLEOTIDE SEQUENCE [LARGE SCALE GENOMIC DNA]</scope>
    <source>
        <strain evidence="3">LaAM-08-1</strain>
    </source>
</reference>
<dbReference type="HOGENOM" id="CLU_033651_2_1_1"/>
<evidence type="ECO:0000313" key="2">
    <source>
        <dbReference type="EMBL" id="KIJ90866.1"/>
    </source>
</evidence>
<dbReference type="OrthoDB" id="3025911at2759"/>
<protein>
    <submittedName>
        <fullName evidence="2">Unplaced genomic scaffold K443scaffold_562, whole genome shotgun sequence</fullName>
    </submittedName>
</protein>
<evidence type="ECO:0000313" key="3">
    <source>
        <dbReference type="Proteomes" id="UP000054477"/>
    </source>
</evidence>
<sequence length="388" mass="43616">MTSFVSTSRSRSSYARSLTQDSLSSPGGYQTGPRYLYYRLYSKDGPIQSHNPIYHNDPFIGRILPRHITPPHTGISVKNYLCNVEGLAGATSSALFESLSCQAALEESAQLSLRSHHGHGLLEDEPMAVVVEAHDVRMRQAARDGQSKELTDADLREYRYVYYCIYNKDSVMPSKMSFIPDDNSLGRIDTLSIAPPHTVASLKRRIMNAEGVINQTINLFKDTDGEALMNETDHIYFLDPLASYPGQTEDEPIAIVCGAVFQESRGKDKERQGKDGKRRRRDEGRRREDSDTQLRETRRVDGERELSHEINDANHALSRRFKVTPTRGSLSYSPGWLALKTDEIMHTDGIRTSSKFKTLAGWRACYGYIAINSTGQTGFVPEHAITFL</sequence>
<accession>A0A0C9WZW0</accession>
<dbReference type="AlphaFoldDB" id="A0A0C9WZW0"/>
<feature type="region of interest" description="Disordered" evidence="1">
    <location>
        <begin position="265"/>
        <end position="307"/>
    </location>
</feature>
<dbReference type="EMBL" id="KN839097">
    <property type="protein sequence ID" value="KIJ90866.1"/>
    <property type="molecule type" value="Genomic_DNA"/>
</dbReference>
<organism evidence="2 3">
    <name type="scientific">Laccaria amethystina LaAM-08-1</name>
    <dbReference type="NCBI Taxonomy" id="1095629"/>
    <lineage>
        <taxon>Eukaryota</taxon>
        <taxon>Fungi</taxon>
        <taxon>Dikarya</taxon>
        <taxon>Basidiomycota</taxon>
        <taxon>Agaricomycotina</taxon>
        <taxon>Agaricomycetes</taxon>
        <taxon>Agaricomycetidae</taxon>
        <taxon>Agaricales</taxon>
        <taxon>Agaricineae</taxon>
        <taxon>Hydnangiaceae</taxon>
        <taxon>Laccaria</taxon>
    </lineage>
</organism>
<reference evidence="2 3" key="1">
    <citation type="submission" date="2014-04" db="EMBL/GenBank/DDBJ databases">
        <authorList>
            <consortium name="DOE Joint Genome Institute"/>
            <person name="Kuo A."/>
            <person name="Kohler A."/>
            <person name="Nagy L.G."/>
            <person name="Floudas D."/>
            <person name="Copeland A."/>
            <person name="Barry K.W."/>
            <person name="Cichocki N."/>
            <person name="Veneault-Fourrey C."/>
            <person name="LaButti K."/>
            <person name="Lindquist E.A."/>
            <person name="Lipzen A."/>
            <person name="Lundell T."/>
            <person name="Morin E."/>
            <person name="Murat C."/>
            <person name="Sun H."/>
            <person name="Tunlid A."/>
            <person name="Henrissat B."/>
            <person name="Grigoriev I.V."/>
            <person name="Hibbett D.S."/>
            <person name="Martin F."/>
            <person name="Nordberg H.P."/>
            <person name="Cantor M.N."/>
            <person name="Hua S.X."/>
        </authorList>
    </citation>
    <scope>NUCLEOTIDE SEQUENCE [LARGE SCALE GENOMIC DNA]</scope>
    <source>
        <strain evidence="2 3">LaAM-08-1</strain>
    </source>
</reference>
<proteinExistence type="predicted"/>
<dbReference type="Proteomes" id="UP000054477">
    <property type="component" value="Unassembled WGS sequence"/>
</dbReference>
<gene>
    <name evidence="2" type="ORF">K443DRAFT_686420</name>
</gene>
<name>A0A0C9WZW0_9AGAR</name>